<organism evidence="2 3">
    <name type="scientific">Sorlinia euscelidii</name>
    <dbReference type="NCBI Taxonomy" id="3081148"/>
    <lineage>
        <taxon>Bacteria</taxon>
        <taxon>Pseudomonadati</taxon>
        <taxon>Pseudomonadota</taxon>
        <taxon>Alphaproteobacteria</taxon>
        <taxon>Acetobacterales</taxon>
        <taxon>Acetobacteraceae</taxon>
        <taxon>Sorlinia</taxon>
    </lineage>
</organism>
<evidence type="ECO:0000313" key="2">
    <source>
        <dbReference type="EMBL" id="MEE8657777.1"/>
    </source>
</evidence>
<dbReference type="Proteomes" id="UP001312908">
    <property type="component" value="Unassembled WGS sequence"/>
</dbReference>
<keyword evidence="3" id="KW-1185">Reference proteome</keyword>
<name>A0ABU7U1P5_9PROT</name>
<dbReference type="RefSeq" id="WP_319806840.1">
    <property type="nucleotide sequence ID" value="NZ_JAWJZY010000001.1"/>
</dbReference>
<feature type="region of interest" description="Disordered" evidence="1">
    <location>
        <begin position="1"/>
        <end position="20"/>
    </location>
</feature>
<gene>
    <name evidence="2" type="ORF">DOFOFD_01950</name>
</gene>
<accession>A0ABU7U1P5</accession>
<evidence type="ECO:0000256" key="1">
    <source>
        <dbReference type="SAM" id="MobiDB-lite"/>
    </source>
</evidence>
<sequence length="92" mass="10098">MRKHNVKHLAKETTQSAQEQIDSLKSQLEQLLNGRINPALLVAAEKADHAVANAREIGHAQVEKVESRVRARPVPAMVISALVGFVLGRLSR</sequence>
<dbReference type="EMBL" id="JAWJZY010000001">
    <property type="protein sequence ID" value="MEE8657777.1"/>
    <property type="molecule type" value="Genomic_DNA"/>
</dbReference>
<evidence type="ECO:0000313" key="3">
    <source>
        <dbReference type="Proteomes" id="UP001312908"/>
    </source>
</evidence>
<protein>
    <submittedName>
        <fullName evidence="2">DUF883 domain-containing protein</fullName>
    </submittedName>
</protein>
<proteinExistence type="predicted"/>
<reference evidence="2 3" key="1">
    <citation type="submission" date="2023-10" db="EMBL/GenBank/DDBJ databases">
        <title>Sorlinia euscelidii gen. nov., sp. nov., an acetic acid bacteria isolated from the gut of Euscelidius variegatus emitter.</title>
        <authorList>
            <person name="Michoud G."/>
            <person name="Marasco R."/>
            <person name="Seferji K."/>
            <person name="Gonella E."/>
            <person name="Garuglieri E."/>
            <person name="Alma A."/>
            <person name="Mapelli F."/>
            <person name="Borin S."/>
            <person name="Daffonchio D."/>
            <person name="Crotti E."/>
        </authorList>
    </citation>
    <scope>NUCLEOTIDE SEQUENCE [LARGE SCALE GENOMIC DNA]</scope>
    <source>
        <strain evidence="2 3">EV16P</strain>
    </source>
</reference>
<comment type="caution">
    <text evidence="2">The sequence shown here is derived from an EMBL/GenBank/DDBJ whole genome shotgun (WGS) entry which is preliminary data.</text>
</comment>